<dbReference type="InterPro" id="IPR028364">
    <property type="entry name" value="Ribosomal_uL1/biogenesis"/>
</dbReference>
<dbReference type="RefSeq" id="WP_107138007.1">
    <property type="nucleotide sequence ID" value="NZ_PYSV01000008.1"/>
</dbReference>
<keyword evidence="6 9" id="KW-0689">Ribosomal protein</keyword>
<dbReference type="InterPro" id="IPR023674">
    <property type="entry name" value="Ribosomal_uL1-like"/>
</dbReference>
<comment type="function">
    <text evidence="9">Binds directly to 23S rRNA. The L1 stalk is quite mobile in the ribosome, and is involved in E site tRNA release.</text>
</comment>
<evidence type="ECO:0000256" key="3">
    <source>
        <dbReference type="ARBA" id="ARBA00022730"/>
    </source>
</evidence>
<evidence type="ECO:0000256" key="2">
    <source>
        <dbReference type="ARBA" id="ARBA00022491"/>
    </source>
</evidence>
<keyword evidence="3 9" id="KW-0699">rRNA-binding</keyword>
<dbReference type="HAMAP" id="MF_01318_B">
    <property type="entry name" value="Ribosomal_uL1_B"/>
    <property type="match status" value="1"/>
</dbReference>
<evidence type="ECO:0000256" key="1">
    <source>
        <dbReference type="ARBA" id="ARBA00010531"/>
    </source>
</evidence>
<sequence>MPKRGKRYEALAAKVDRNKQYTIDEAAALVKDLATAKFDETVEVHFRLGIDPRKSDQNVRGTVALPHGTGRTVRVAVITKGDNVQAAEAAGADVVGSEDLIERIAGGFMDFDAVVATPDMMAQVGQKLARLLGPRGLLPNPKSGTVGPDVSGMVKGLKAGRIEFRNDKTGVVHAPIGKASFEPGNLSANYAALLGALEAAKPGSAKGVFLRSAFLTTTMGPSLELSLSGGTSA</sequence>
<reference evidence="11 12" key="1">
    <citation type="submission" date="2018-03" db="EMBL/GenBank/DDBJ databases">
        <title>Draft genome of Deinococcus sp. OD32.</title>
        <authorList>
            <person name="Wang X.-P."/>
            <person name="Du Z.-J."/>
        </authorList>
    </citation>
    <scope>NUCLEOTIDE SEQUENCE [LARGE SCALE GENOMIC DNA]</scope>
    <source>
        <strain evidence="11 12">OD32</strain>
    </source>
</reference>
<dbReference type="Pfam" id="PF00687">
    <property type="entry name" value="Ribosomal_L1"/>
    <property type="match status" value="1"/>
</dbReference>
<dbReference type="GO" id="GO:0015934">
    <property type="term" value="C:large ribosomal subunit"/>
    <property type="evidence" value="ECO:0007669"/>
    <property type="project" value="InterPro"/>
</dbReference>
<comment type="similarity">
    <text evidence="1 9 10">Belongs to the universal ribosomal protein uL1 family.</text>
</comment>
<keyword evidence="9" id="KW-0820">tRNA-binding</keyword>
<dbReference type="AlphaFoldDB" id="A0A2T3W844"/>
<comment type="subunit">
    <text evidence="9">Part of the 50S ribosomal subunit.</text>
</comment>
<evidence type="ECO:0000313" key="11">
    <source>
        <dbReference type="EMBL" id="PTA68068.1"/>
    </source>
</evidence>
<dbReference type="OrthoDB" id="9803740at2"/>
<dbReference type="InterPro" id="IPR002143">
    <property type="entry name" value="Ribosomal_uL1"/>
</dbReference>
<organism evidence="11 12">
    <name type="scientific">Deinococcus arcticus</name>
    <dbReference type="NCBI Taxonomy" id="2136176"/>
    <lineage>
        <taxon>Bacteria</taxon>
        <taxon>Thermotogati</taxon>
        <taxon>Deinococcota</taxon>
        <taxon>Deinococci</taxon>
        <taxon>Deinococcales</taxon>
        <taxon>Deinococcaceae</taxon>
        <taxon>Deinococcus</taxon>
    </lineage>
</organism>
<protein>
    <recommendedName>
        <fullName evidence="8 9">Large ribosomal subunit protein uL1</fullName>
    </recommendedName>
</protein>
<keyword evidence="5 9" id="KW-0694">RNA-binding</keyword>
<proteinExistence type="inferred from homology"/>
<evidence type="ECO:0000313" key="12">
    <source>
        <dbReference type="Proteomes" id="UP000240317"/>
    </source>
</evidence>
<dbReference type="GO" id="GO:0000049">
    <property type="term" value="F:tRNA binding"/>
    <property type="evidence" value="ECO:0007669"/>
    <property type="project" value="UniProtKB-KW"/>
</dbReference>
<name>A0A2T3W844_9DEIO</name>
<keyword evidence="7 9" id="KW-0687">Ribonucleoprotein</keyword>
<dbReference type="GO" id="GO:0019843">
    <property type="term" value="F:rRNA binding"/>
    <property type="evidence" value="ECO:0007669"/>
    <property type="project" value="UniProtKB-UniRule"/>
</dbReference>
<evidence type="ECO:0000256" key="8">
    <source>
        <dbReference type="ARBA" id="ARBA00035241"/>
    </source>
</evidence>
<dbReference type="Gene3D" id="3.30.190.20">
    <property type="match status" value="1"/>
</dbReference>
<dbReference type="SUPFAM" id="SSF56808">
    <property type="entry name" value="Ribosomal protein L1"/>
    <property type="match status" value="1"/>
</dbReference>
<keyword evidence="4 9" id="KW-0810">Translation regulation</keyword>
<dbReference type="Proteomes" id="UP000240317">
    <property type="component" value="Unassembled WGS sequence"/>
</dbReference>
<keyword evidence="2 9" id="KW-0678">Repressor</keyword>
<dbReference type="InterPro" id="IPR023673">
    <property type="entry name" value="Ribosomal_uL1_CS"/>
</dbReference>
<dbReference type="PIRSF" id="PIRSF002155">
    <property type="entry name" value="Ribosomal_L1"/>
    <property type="match status" value="1"/>
</dbReference>
<dbReference type="InterPro" id="IPR016095">
    <property type="entry name" value="Ribosomal_uL1_3-a/b-sand"/>
</dbReference>
<evidence type="ECO:0000256" key="6">
    <source>
        <dbReference type="ARBA" id="ARBA00022980"/>
    </source>
</evidence>
<dbReference type="Gene3D" id="3.40.50.790">
    <property type="match status" value="1"/>
</dbReference>
<evidence type="ECO:0000256" key="4">
    <source>
        <dbReference type="ARBA" id="ARBA00022845"/>
    </source>
</evidence>
<dbReference type="FunFam" id="3.40.50.790:FF:000001">
    <property type="entry name" value="50S ribosomal protein L1"/>
    <property type="match status" value="1"/>
</dbReference>
<comment type="function">
    <text evidence="9">Protein L1 is also a translational repressor protein, it controls the translation of the L11 operon by binding to its mRNA.</text>
</comment>
<evidence type="ECO:0000256" key="5">
    <source>
        <dbReference type="ARBA" id="ARBA00022884"/>
    </source>
</evidence>
<dbReference type="EMBL" id="PYSV01000008">
    <property type="protein sequence ID" value="PTA68068.1"/>
    <property type="molecule type" value="Genomic_DNA"/>
</dbReference>
<dbReference type="GO" id="GO:0006412">
    <property type="term" value="P:translation"/>
    <property type="evidence" value="ECO:0007669"/>
    <property type="project" value="UniProtKB-UniRule"/>
</dbReference>
<keyword evidence="12" id="KW-1185">Reference proteome</keyword>
<evidence type="ECO:0000256" key="9">
    <source>
        <dbReference type="HAMAP-Rule" id="MF_01318"/>
    </source>
</evidence>
<gene>
    <name evidence="9" type="primary">rplA</name>
    <name evidence="11" type="ORF">C8263_10155</name>
</gene>
<dbReference type="CDD" id="cd00403">
    <property type="entry name" value="Ribosomal_L1"/>
    <property type="match status" value="1"/>
</dbReference>
<comment type="caution">
    <text evidence="11">The sequence shown here is derived from an EMBL/GenBank/DDBJ whole genome shotgun (WGS) entry which is preliminary data.</text>
</comment>
<dbReference type="InterPro" id="IPR005878">
    <property type="entry name" value="Ribosom_uL1_bac-type"/>
</dbReference>
<dbReference type="PANTHER" id="PTHR36427:SF3">
    <property type="entry name" value="LARGE RIBOSOMAL SUBUNIT PROTEIN UL1M"/>
    <property type="match status" value="1"/>
</dbReference>
<dbReference type="NCBIfam" id="TIGR01169">
    <property type="entry name" value="rplA_bact"/>
    <property type="match status" value="1"/>
</dbReference>
<evidence type="ECO:0000256" key="10">
    <source>
        <dbReference type="RuleBase" id="RU000659"/>
    </source>
</evidence>
<evidence type="ECO:0000256" key="7">
    <source>
        <dbReference type="ARBA" id="ARBA00023274"/>
    </source>
</evidence>
<dbReference type="PANTHER" id="PTHR36427">
    <property type="entry name" value="54S RIBOSOMAL PROTEIN L1, MITOCHONDRIAL"/>
    <property type="match status" value="1"/>
</dbReference>
<dbReference type="GO" id="GO:0006417">
    <property type="term" value="P:regulation of translation"/>
    <property type="evidence" value="ECO:0007669"/>
    <property type="project" value="UniProtKB-KW"/>
</dbReference>
<dbReference type="GO" id="GO:0003735">
    <property type="term" value="F:structural constituent of ribosome"/>
    <property type="evidence" value="ECO:0007669"/>
    <property type="project" value="InterPro"/>
</dbReference>
<dbReference type="PROSITE" id="PS01199">
    <property type="entry name" value="RIBOSOMAL_L1"/>
    <property type="match status" value="1"/>
</dbReference>
<accession>A0A2T3W844</accession>